<dbReference type="InterPro" id="IPR036388">
    <property type="entry name" value="WH-like_DNA-bd_sf"/>
</dbReference>
<feature type="region of interest" description="Disordered" evidence="3">
    <location>
        <begin position="68"/>
        <end position="91"/>
    </location>
</feature>
<proteinExistence type="predicted"/>
<evidence type="ECO:0000256" key="2">
    <source>
        <dbReference type="PROSITE-ProRule" id="PRU01091"/>
    </source>
</evidence>
<accession>A0ABS8EG96</accession>
<protein>
    <submittedName>
        <fullName evidence="5">Winged helix-turn-helix domain-containing protein</fullName>
    </submittedName>
</protein>
<dbReference type="Gene3D" id="1.10.10.10">
    <property type="entry name" value="Winged helix-like DNA-binding domain superfamily/Winged helix DNA-binding domain"/>
    <property type="match status" value="1"/>
</dbReference>
<organism evidence="5 6">
    <name type="scientific">Streptomyces flavotricini</name>
    <dbReference type="NCBI Taxonomy" id="66888"/>
    <lineage>
        <taxon>Bacteria</taxon>
        <taxon>Bacillati</taxon>
        <taxon>Actinomycetota</taxon>
        <taxon>Actinomycetes</taxon>
        <taxon>Kitasatosporales</taxon>
        <taxon>Streptomycetaceae</taxon>
        <taxon>Streptomyces</taxon>
    </lineage>
</organism>
<evidence type="ECO:0000256" key="3">
    <source>
        <dbReference type="SAM" id="MobiDB-lite"/>
    </source>
</evidence>
<dbReference type="SUPFAM" id="SSF46894">
    <property type="entry name" value="C-terminal effector domain of the bipartite response regulators"/>
    <property type="match status" value="1"/>
</dbReference>
<keyword evidence="6" id="KW-1185">Reference proteome</keyword>
<evidence type="ECO:0000313" key="5">
    <source>
        <dbReference type="EMBL" id="MCC0100182.1"/>
    </source>
</evidence>
<feature type="compositionally biased region" description="Low complexity" evidence="3">
    <location>
        <begin position="79"/>
        <end position="90"/>
    </location>
</feature>
<dbReference type="Proteomes" id="UP001520654">
    <property type="component" value="Unassembled WGS sequence"/>
</dbReference>
<dbReference type="Pfam" id="PF00486">
    <property type="entry name" value="Trans_reg_C"/>
    <property type="match status" value="1"/>
</dbReference>
<evidence type="ECO:0000259" key="4">
    <source>
        <dbReference type="PROSITE" id="PS51755"/>
    </source>
</evidence>
<dbReference type="CDD" id="cd00383">
    <property type="entry name" value="trans_reg_C"/>
    <property type="match status" value="1"/>
</dbReference>
<evidence type="ECO:0000256" key="1">
    <source>
        <dbReference type="ARBA" id="ARBA00023125"/>
    </source>
</evidence>
<dbReference type="EMBL" id="JAINUL010000001">
    <property type="protein sequence ID" value="MCC0100182.1"/>
    <property type="molecule type" value="Genomic_DNA"/>
</dbReference>
<comment type="caution">
    <text evidence="5">The sequence shown here is derived from an EMBL/GenBank/DDBJ whole genome shotgun (WGS) entry which is preliminary data.</text>
</comment>
<gene>
    <name evidence="5" type="ORF">K7B10_36460</name>
</gene>
<reference evidence="5 6" key="1">
    <citation type="submission" date="2021-08" db="EMBL/GenBank/DDBJ databases">
        <title>Genomic Architecture of Streptomyces flavotricini NGL1 and Streptomyces erythrochromogenes HMS4 With Differential Plant Beneficial attributes and laccase production capabilities.</title>
        <authorList>
            <person name="Salwan R."/>
            <person name="Kaur R."/>
            <person name="Sharma V."/>
        </authorList>
    </citation>
    <scope>NUCLEOTIDE SEQUENCE [LARGE SCALE GENOMIC DNA]</scope>
    <source>
        <strain evidence="5 6">NGL1</strain>
    </source>
</reference>
<evidence type="ECO:0000313" key="6">
    <source>
        <dbReference type="Proteomes" id="UP001520654"/>
    </source>
</evidence>
<feature type="domain" description="OmpR/PhoB-type" evidence="4">
    <location>
        <begin position="88"/>
        <end position="186"/>
    </location>
</feature>
<dbReference type="RefSeq" id="WP_229343492.1">
    <property type="nucleotide sequence ID" value="NZ_JAINUL010000001.1"/>
</dbReference>
<sequence length="189" mass="20544">MTTAIPAPAVRRSRTPRLQLVGHRPPGAPAVPAGGTDGGRVGYLVFLPANVDPVALMQAHGIRPEIHPLGLGLPQAPGSQPDPAAPQSDPARIDGAIRVDRARRLVEVDGHELELTYLEFDLLAHLVAHPYTVHTRDSLISGIWGYGHIGDGRTVDVHVARLRRKLGPAHRDRISTVRRVGYKYVPDHR</sequence>
<name>A0ABS8EG96_9ACTN</name>
<dbReference type="SMART" id="SM00862">
    <property type="entry name" value="Trans_reg_C"/>
    <property type="match status" value="1"/>
</dbReference>
<dbReference type="InterPro" id="IPR016032">
    <property type="entry name" value="Sig_transdc_resp-reg_C-effctor"/>
</dbReference>
<dbReference type="InterPro" id="IPR001867">
    <property type="entry name" value="OmpR/PhoB-type_DNA-bd"/>
</dbReference>
<feature type="DNA-binding region" description="OmpR/PhoB-type" evidence="2">
    <location>
        <begin position="88"/>
        <end position="186"/>
    </location>
</feature>
<dbReference type="PROSITE" id="PS51755">
    <property type="entry name" value="OMPR_PHOB"/>
    <property type="match status" value="1"/>
</dbReference>
<keyword evidence="1 2" id="KW-0238">DNA-binding</keyword>